<feature type="transmembrane region" description="Helical" evidence="1">
    <location>
        <begin position="29"/>
        <end position="54"/>
    </location>
</feature>
<keyword evidence="1" id="KW-0472">Membrane</keyword>
<dbReference type="Proteomes" id="UP000022910">
    <property type="component" value="Unassembled WGS sequence"/>
</dbReference>
<name>A0A015K4G6_RHIIW</name>
<evidence type="ECO:0000313" key="3">
    <source>
        <dbReference type="Proteomes" id="UP000022910"/>
    </source>
</evidence>
<feature type="transmembrane region" description="Helical" evidence="1">
    <location>
        <begin position="61"/>
        <end position="81"/>
    </location>
</feature>
<accession>A0A015K4G6</accession>
<dbReference type="HOGENOM" id="CLU_1205324_0_0_1"/>
<reference evidence="2 3" key="1">
    <citation type="submission" date="2014-02" db="EMBL/GenBank/DDBJ databases">
        <title>Single nucleus genome sequencing reveals high similarity among nuclei of an endomycorrhizal fungus.</title>
        <authorList>
            <person name="Lin K."/>
            <person name="Geurts R."/>
            <person name="Zhang Z."/>
            <person name="Limpens E."/>
            <person name="Saunders D.G."/>
            <person name="Mu D."/>
            <person name="Pang E."/>
            <person name="Cao H."/>
            <person name="Cha H."/>
            <person name="Lin T."/>
            <person name="Zhou Q."/>
            <person name="Shang Y."/>
            <person name="Li Y."/>
            <person name="Ivanov S."/>
            <person name="Sharma T."/>
            <person name="Velzen R.V."/>
            <person name="Ruijter N.D."/>
            <person name="Aanen D.K."/>
            <person name="Win J."/>
            <person name="Kamoun S."/>
            <person name="Bisseling T."/>
            <person name="Huang S."/>
        </authorList>
    </citation>
    <scope>NUCLEOTIDE SEQUENCE [LARGE SCALE GENOMIC DNA]</scope>
    <source>
        <strain evidence="3">DAOM197198w</strain>
    </source>
</reference>
<feature type="transmembrane region" description="Helical" evidence="1">
    <location>
        <begin position="165"/>
        <end position="187"/>
    </location>
</feature>
<dbReference type="OrthoDB" id="2372055at2759"/>
<dbReference type="SMR" id="A0A015K4G6"/>
<dbReference type="AlphaFoldDB" id="A0A015K4G6"/>
<sequence length="230" mass="26651">MSNIAEILEQNQIDNDNNNKSLRLEALNIQAWAGIFYILIWNPIWTILCFIWVLITCLLSIITLVFPPLGFIVCIGTVISWRTLARVELLTTTFSSNPKHFHNDTVPQITRRMALPLLTRISETQGGPFTAPHTNFCQKTKEFCFNEYTLNCAIYFLGRKPLSMIYYFIKYLLLLVFSFFPLTVCILPHMCKSSRITGAAEVYYSRRWLLPGWVKPQRDQNQQQNMAMVA</sequence>
<keyword evidence="1" id="KW-0812">Transmembrane</keyword>
<evidence type="ECO:0000313" key="2">
    <source>
        <dbReference type="EMBL" id="EXX62349.1"/>
    </source>
</evidence>
<organism evidence="2 3">
    <name type="scientific">Rhizophagus irregularis (strain DAOM 197198w)</name>
    <name type="common">Glomus intraradices</name>
    <dbReference type="NCBI Taxonomy" id="1432141"/>
    <lineage>
        <taxon>Eukaryota</taxon>
        <taxon>Fungi</taxon>
        <taxon>Fungi incertae sedis</taxon>
        <taxon>Mucoromycota</taxon>
        <taxon>Glomeromycotina</taxon>
        <taxon>Glomeromycetes</taxon>
        <taxon>Glomerales</taxon>
        <taxon>Glomeraceae</taxon>
        <taxon>Rhizophagus</taxon>
    </lineage>
</organism>
<dbReference type="EMBL" id="JEMT01024762">
    <property type="protein sequence ID" value="EXX62349.1"/>
    <property type="molecule type" value="Genomic_DNA"/>
</dbReference>
<evidence type="ECO:0000256" key="1">
    <source>
        <dbReference type="SAM" id="Phobius"/>
    </source>
</evidence>
<protein>
    <submittedName>
        <fullName evidence="2">Uncharacterized protein</fullName>
    </submittedName>
</protein>
<comment type="caution">
    <text evidence="2">The sequence shown here is derived from an EMBL/GenBank/DDBJ whole genome shotgun (WGS) entry which is preliminary data.</text>
</comment>
<keyword evidence="3" id="KW-1185">Reference proteome</keyword>
<gene>
    <name evidence="2" type="ORF">RirG_162600</name>
</gene>
<keyword evidence="1" id="KW-1133">Transmembrane helix</keyword>
<proteinExistence type="predicted"/>